<organism evidence="1 2">
    <name type="scientific">Folsomia candida</name>
    <name type="common">Springtail</name>
    <dbReference type="NCBI Taxonomy" id="158441"/>
    <lineage>
        <taxon>Eukaryota</taxon>
        <taxon>Metazoa</taxon>
        <taxon>Ecdysozoa</taxon>
        <taxon>Arthropoda</taxon>
        <taxon>Hexapoda</taxon>
        <taxon>Collembola</taxon>
        <taxon>Entomobryomorpha</taxon>
        <taxon>Isotomoidea</taxon>
        <taxon>Isotomidae</taxon>
        <taxon>Proisotominae</taxon>
        <taxon>Folsomia</taxon>
    </lineage>
</organism>
<proteinExistence type="predicted"/>
<comment type="caution">
    <text evidence="1">The sequence shown here is derived from an EMBL/GenBank/DDBJ whole genome shotgun (WGS) entry which is preliminary data.</text>
</comment>
<evidence type="ECO:0000313" key="1">
    <source>
        <dbReference type="EMBL" id="OXA40749.1"/>
    </source>
</evidence>
<protein>
    <submittedName>
        <fullName evidence="1">Uncharacterized protein</fullName>
    </submittedName>
</protein>
<evidence type="ECO:0000313" key="2">
    <source>
        <dbReference type="Proteomes" id="UP000198287"/>
    </source>
</evidence>
<dbReference type="AlphaFoldDB" id="A0A226D6B0"/>
<sequence length="150" mass="16673">MEPFLPLLQFICTGLTNIFLSVQSLSNRVDSDYSDSPEVKIPMGEVMSEMTSLFEAVDLMKPIIEELKRHEGQLLDQGTVNNITDPVMLIIYGADPLFKKLEGLENVLQPGDSEGRQVIKNISDVLTQTSETVTKVLKMLNEMDALINSA</sequence>
<dbReference type="EMBL" id="LNIX01000032">
    <property type="protein sequence ID" value="OXA40749.1"/>
    <property type="molecule type" value="Genomic_DNA"/>
</dbReference>
<keyword evidence="2" id="KW-1185">Reference proteome</keyword>
<name>A0A226D6B0_FOLCA</name>
<accession>A0A226D6B0</accession>
<reference evidence="1 2" key="1">
    <citation type="submission" date="2015-12" db="EMBL/GenBank/DDBJ databases">
        <title>The genome of Folsomia candida.</title>
        <authorList>
            <person name="Faddeeva A."/>
            <person name="Derks M.F."/>
            <person name="Anvar Y."/>
            <person name="Smit S."/>
            <person name="Van Straalen N."/>
            <person name="Roelofs D."/>
        </authorList>
    </citation>
    <scope>NUCLEOTIDE SEQUENCE [LARGE SCALE GENOMIC DNA]</scope>
    <source>
        <strain evidence="1 2">VU population</strain>
        <tissue evidence="1">Whole body</tissue>
    </source>
</reference>
<dbReference type="Proteomes" id="UP000198287">
    <property type="component" value="Unassembled WGS sequence"/>
</dbReference>
<gene>
    <name evidence="1" type="ORF">Fcan01_24547</name>
</gene>